<dbReference type="Gene3D" id="2.40.128.30">
    <property type="entry name" value="Avidin-like"/>
    <property type="match status" value="2"/>
</dbReference>
<keyword evidence="10" id="KW-1185">Reference proteome</keyword>
<dbReference type="PANTHER" id="PTHR34399">
    <property type="entry name" value="AVIDIN-RELATED"/>
    <property type="match status" value="1"/>
</dbReference>
<accession>A0ABN8R3D5</accession>
<feature type="non-terminal residue" evidence="9">
    <location>
        <position position="305"/>
    </location>
</feature>
<dbReference type="InterPro" id="IPR051764">
    <property type="entry name" value="Avidin/Streptavidin-rel"/>
</dbReference>
<dbReference type="Proteomes" id="UP001159405">
    <property type="component" value="Unassembled WGS sequence"/>
</dbReference>
<comment type="subcellular location">
    <subcellularLocation>
        <location evidence="1">Secreted</location>
    </subcellularLocation>
</comment>
<dbReference type="PANTHER" id="PTHR34399:SF3">
    <property type="entry name" value="AVID PROTEIN-RELATED"/>
    <property type="match status" value="1"/>
</dbReference>
<dbReference type="SUPFAM" id="SSF50876">
    <property type="entry name" value="Avidin/streptavidin"/>
    <property type="match status" value="2"/>
</dbReference>
<gene>
    <name evidence="9" type="ORF">PLOB_00014317</name>
</gene>
<dbReference type="Pfam" id="PF01382">
    <property type="entry name" value="Avidin"/>
    <property type="match status" value="2"/>
</dbReference>
<evidence type="ECO:0008006" key="11">
    <source>
        <dbReference type="Google" id="ProtNLM"/>
    </source>
</evidence>
<organism evidence="9 10">
    <name type="scientific">Porites lobata</name>
    <dbReference type="NCBI Taxonomy" id="104759"/>
    <lineage>
        <taxon>Eukaryota</taxon>
        <taxon>Metazoa</taxon>
        <taxon>Cnidaria</taxon>
        <taxon>Anthozoa</taxon>
        <taxon>Hexacorallia</taxon>
        <taxon>Scleractinia</taxon>
        <taxon>Fungiina</taxon>
        <taxon>Poritidae</taxon>
        <taxon>Porites</taxon>
    </lineage>
</organism>
<keyword evidence="3" id="KW-0964">Secreted</keyword>
<evidence type="ECO:0000256" key="2">
    <source>
        <dbReference type="ARBA" id="ARBA00006297"/>
    </source>
</evidence>
<comment type="caution">
    <text evidence="9">The sequence shown here is derived from an EMBL/GenBank/DDBJ whole genome shotgun (WGS) entry which is preliminary data.</text>
</comment>
<dbReference type="InterPro" id="IPR036896">
    <property type="entry name" value="Avidin-like_sf"/>
</dbReference>
<evidence type="ECO:0000256" key="7">
    <source>
        <dbReference type="ARBA" id="ARBA00023267"/>
    </source>
</evidence>
<dbReference type="InterPro" id="IPR005468">
    <property type="entry name" value="Avidin/str"/>
</dbReference>
<evidence type="ECO:0000313" key="10">
    <source>
        <dbReference type="Proteomes" id="UP001159405"/>
    </source>
</evidence>
<feature type="chain" id="PRO_5047122599" description="Avidin" evidence="8">
    <location>
        <begin position="23"/>
        <end position="305"/>
    </location>
</feature>
<evidence type="ECO:0000256" key="6">
    <source>
        <dbReference type="ARBA" id="ARBA00023180"/>
    </source>
</evidence>
<reference evidence="9 10" key="1">
    <citation type="submission" date="2022-05" db="EMBL/GenBank/DDBJ databases">
        <authorList>
            <consortium name="Genoscope - CEA"/>
            <person name="William W."/>
        </authorList>
    </citation>
    <scope>NUCLEOTIDE SEQUENCE [LARGE SCALE GENOMIC DNA]</scope>
</reference>
<protein>
    <recommendedName>
        <fullName evidence="11">Avidin</fullName>
    </recommendedName>
</protein>
<feature type="signal peptide" evidence="8">
    <location>
        <begin position="1"/>
        <end position="22"/>
    </location>
</feature>
<keyword evidence="4 8" id="KW-0732">Signal</keyword>
<evidence type="ECO:0000313" key="9">
    <source>
        <dbReference type="EMBL" id="CAH3173699.1"/>
    </source>
</evidence>
<evidence type="ECO:0000256" key="8">
    <source>
        <dbReference type="SAM" id="SignalP"/>
    </source>
</evidence>
<keyword evidence="5" id="KW-1015">Disulfide bond</keyword>
<evidence type="ECO:0000256" key="1">
    <source>
        <dbReference type="ARBA" id="ARBA00004613"/>
    </source>
</evidence>
<name>A0ABN8R3D5_9CNID</name>
<keyword evidence="6" id="KW-0325">Glycoprotein</keyword>
<dbReference type="EMBL" id="CALNXK010000184">
    <property type="protein sequence ID" value="CAH3173699.1"/>
    <property type="molecule type" value="Genomic_DNA"/>
</dbReference>
<sequence length="305" mass="34250">MSKINLVFVVFAVLAFVCITAGKNCETLNGTWYNQRGDELYLERKSDGRLVGEYRTEEQRQNRSAVAHSAALGTAPYDKPGVAFAFSVVWRNGTSATVWTAQCILCDGHEKLLTSWLQRYIVGTRKDIWESTRIGQDTFTRFEQSKSPKMNESTSISPPFVRRTIKIWDPEVKSKPCSLSGTWYNQLGYETILNQKNDGVVEGEYRTAVERRPGSAGKSFSKVLGIGRVGGPSSVFPFMVVWKGGSSVTGWLAQCFIQGENKTEIVETTWLLRIKVDACIDNWKSTMFGQDTFTHAEQRAGPRKK</sequence>
<dbReference type="InterPro" id="IPR005469">
    <property type="entry name" value="Avidin"/>
</dbReference>
<evidence type="ECO:0000256" key="5">
    <source>
        <dbReference type="ARBA" id="ARBA00023157"/>
    </source>
</evidence>
<evidence type="ECO:0000256" key="3">
    <source>
        <dbReference type="ARBA" id="ARBA00022525"/>
    </source>
</evidence>
<dbReference type="PRINTS" id="PR00709">
    <property type="entry name" value="AVIDIN"/>
</dbReference>
<proteinExistence type="inferred from homology"/>
<comment type="similarity">
    <text evidence="2">Belongs to the avidin/streptavidin family.</text>
</comment>
<keyword evidence="7" id="KW-0092">Biotin</keyword>
<evidence type="ECO:0000256" key="4">
    <source>
        <dbReference type="ARBA" id="ARBA00022729"/>
    </source>
</evidence>
<dbReference type="PROSITE" id="PS51326">
    <property type="entry name" value="AVIDIN_2"/>
    <property type="match status" value="2"/>
</dbReference>